<dbReference type="Gene3D" id="3.30.160.390">
    <property type="entry name" value="Integrase, DNA-binding domain"/>
    <property type="match status" value="1"/>
</dbReference>
<dbReference type="InterPro" id="IPR011010">
    <property type="entry name" value="DNA_brk_join_enz"/>
</dbReference>
<dbReference type="EMBL" id="QFYR01000003">
    <property type="protein sequence ID" value="RAK52090.1"/>
    <property type="molecule type" value="Genomic_DNA"/>
</dbReference>
<gene>
    <name evidence="6" type="ORF">DJ018_13120</name>
</gene>
<accession>A0A328ABS2</accession>
<dbReference type="Pfam" id="PF00589">
    <property type="entry name" value="Phage_integrase"/>
    <property type="match status" value="1"/>
</dbReference>
<dbReference type="Gene3D" id="1.10.443.10">
    <property type="entry name" value="Intergrase catalytic core"/>
    <property type="match status" value="1"/>
</dbReference>
<dbReference type="GO" id="GO:0015074">
    <property type="term" value="P:DNA integration"/>
    <property type="evidence" value="ECO:0007669"/>
    <property type="project" value="UniProtKB-KW"/>
</dbReference>
<evidence type="ECO:0000256" key="1">
    <source>
        <dbReference type="ARBA" id="ARBA00008857"/>
    </source>
</evidence>
<name>A0A328ABS2_9CAUL</name>
<dbReference type="InterPro" id="IPR038488">
    <property type="entry name" value="Integrase_DNA-bd_sf"/>
</dbReference>
<dbReference type="InterPro" id="IPR025166">
    <property type="entry name" value="Integrase_DNA_bind_dom"/>
</dbReference>
<dbReference type="RefSeq" id="WP_111515414.1">
    <property type="nucleotide sequence ID" value="NZ_QFYR01000003.1"/>
</dbReference>
<evidence type="ECO:0000313" key="7">
    <source>
        <dbReference type="Proteomes" id="UP000249725"/>
    </source>
</evidence>
<proteinExistence type="inferred from homology"/>
<sequence>MARRPINRLTDRMVRSIKQPGRHADGNGLYLQVDDSLAKRWVFVFQWEGKRKEMGLGPIDLVGLGEAREARDRARKLVFKGVNPIEERKRTKGVAPTFGELADEVVAALTSKNPKHKDQWKMTLTEYAGSLRPLPVDAITTDHILEALKPIWNTKHETASRTRGRIERVLDAAKARGFREGENPARWKGHLALLLTRPRQAVKHHAALPYRDLPAFMVQLRERVGISARALEFTILTAARTGETIGSTAQEFDRERRLWIVPADRMKGGREHRVPLTDAAMAVLEAMNVWDLKPGAFLFPGAKAGKPISNMSMDKVLRTMELDVTVHGFRSAFKDWAEDTTNFPSGIIEAALAHLVGDETERAYRRGDALEKRRALMEAWAGYCAKPTAQVVSLSRPV</sequence>
<dbReference type="Pfam" id="PF22022">
    <property type="entry name" value="Phage_int_M"/>
    <property type="match status" value="1"/>
</dbReference>
<reference evidence="7" key="1">
    <citation type="submission" date="2018-05" db="EMBL/GenBank/DDBJ databases">
        <authorList>
            <person name="Li X."/>
        </authorList>
    </citation>
    <scope>NUCLEOTIDE SEQUENCE [LARGE SCALE GENOMIC DNA]</scope>
    <source>
        <strain evidence="7">YIM 73061</strain>
    </source>
</reference>
<dbReference type="SUPFAM" id="SSF56349">
    <property type="entry name" value="DNA breaking-rejoining enzymes"/>
    <property type="match status" value="1"/>
</dbReference>
<dbReference type="InterPro" id="IPR010998">
    <property type="entry name" value="Integrase_recombinase_N"/>
</dbReference>
<dbReference type="InterPro" id="IPR013762">
    <property type="entry name" value="Integrase-like_cat_sf"/>
</dbReference>
<dbReference type="InterPro" id="IPR002104">
    <property type="entry name" value="Integrase_catalytic"/>
</dbReference>
<evidence type="ECO:0000259" key="5">
    <source>
        <dbReference type="PROSITE" id="PS51898"/>
    </source>
</evidence>
<evidence type="ECO:0000256" key="2">
    <source>
        <dbReference type="ARBA" id="ARBA00022908"/>
    </source>
</evidence>
<evidence type="ECO:0000256" key="4">
    <source>
        <dbReference type="ARBA" id="ARBA00023172"/>
    </source>
</evidence>
<dbReference type="InterPro" id="IPR053876">
    <property type="entry name" value="Phage_int_M"/>
</dbReference>
<comment type="similarity">
    <text evidence="1">Belongs to the 'phage' integrase family.</text>
</comment>
<dbReference type="PANTHER" id="PTHR30629">
    <property type="entry name" value="PROPHAGE INTEGRASE"/>
    <property type="match status" value="1"/>
</dbReference>
<keyword evidence="4" id="KW-0233">DNA recombination</keyword>
<dbReference type="PROSITE" id="PS51898">
    <property type="entry name" value="TYR_RECOMBINASE"/>
    <property type="match status" value="1"/>
</dbReference>
<protein>
    <submittedName>
        <fullName evidence="6">Integrase</fullName>
    </submittedName>
</protein>
<dbReference type="PANTHER" id="PTHR30629:SF2">
    <property type="entry name" value="PROPHAGE INTEGRASE INTS-RELATED"/>
    <property type="match status" value="1"/>
</dbReference>
<dbReference type="InterPro" id="IPR050808">
    <property type="entry name" value="Phage_Integrase"/>
</dbReference>
<keyword evidence="7" id="KW-1185">Reference proteome</keyword>
<dbReference type="Proteomes" id="UP000249725">
    <property type="component" value="Unassembled WGS sequence"/>
</dbReference>
<evidence type="ECO:0000256" key="3">
    <source>
        <dbReference type="ARBA" id="ARBA00023125"/>
    </source>
</evidence>
<keyword evidence="2" id="KW-0229">DNA integration</keyword>
<dbReference type="GO" id="GO:0003677">
    <property type="term" value="F:DNA binding"/>
    <property type="evidence" value="ECO:0007669"/>
    <property type="project" value="UniProtKB-KW"/>
</dbReference>
<evidence type="ECO:0000313" key="6">
    <source>
        <dbReference type="EMBL" id="RAK52090.1"/>
    </source>
</evidence>
<comment type="caution">
    <text evidence="6">The sequence shown here is derived from an EMBL/GenBank/DDBJ whole genome shotgun (WGS) entry which is preliminary data.</text>
</comment>
<dbReference type="GO" id="GO:0006310">
    <property type="term" value="P:DNA recombination"/>
    <property type="evidence" value="ECO:0007669"/>
    <property type="project" value="UniProtKB-KW"/>
</dbReference>
<keyword evidence="3" id="KW-0238">DNA-binding</keyword>
<dbReference type="Pfam" id="PF13356">
    <property type="entry name" value="Arm-DNA-bind_3"/>
    <property type="match status" value="1"/>
</dbReference>
<feature type="domain" description="Tyr recombinase" evidence="5">
    <location>
        <begin position="203"/>
        <end position="377"/>
    </location>
</feature>
<dbReference type="AlphaFoldDB" id="A0A328ABS2"/>
<dbReference type="OrthoDB" id="7388552at2"/>
<dbReference type="Gene3D" id="1.10.150.130">
    <property type="match status" value="1"/>
</dbReference>
<dbReference type="CDD" id="cd00801">
    <property type="entry name" value="INT_P4_C"/>
    <property type="match status" value="1"/>
</dbReference>
<organism evidence="6 7">
    <name type="scientific">Phenylobacterium deserti</name>
    <dbReference type="NCBI Taxonomy" id="1914756"/>
    <lineage>
        <taxon>Bacteria</taxon>
        <taxon>Pseudomonadati</taxon>
        <taxon>Pseudomonadota</taxon>
        <taxon>Alphaproteobacteria</taxon>
        <taxon>Caulobacterales</taxon>
        <taxon>Caulobacteraceae</taxon>
        <taxon>Phenylobacterium</taxon>
    </lineage>
</organism>